<dbReference type="PROSITE" id="PS50011">
    <property type="entry name" value="PROTEIN_KINASE_DOM"/>
    <property type="match status" value="1"/>
</dbReference>
<keyword evidence="7" id="KW-0597">Phosphoprotein</keyword>
<feature type="transmembrane region" description="Helical" evidence="23">
    <location>
        <begin position="658"/>
        <end position="680"/>
    </location>
</feature>
<dbReference type="Pfam" id="PF13855">
    <property type="entry name" value="LRR_8"/>
    <property type="match status" value="2"/>
</dbReference>
<dbReference type="AlphaFoldDB" id="A0A8B8L1D7"/>
<dbReference type="PANTHER" id="PTHR48053:SF136">
    <property type="entry name" value="PROTEIN KINASE, PLANT-TYPE, PUTATIVE-RELATED"/>
    <property type="match status" value="1"/>
</dbReference>
<dbReference type="Pfam" id="PF23598">
    <property type="entry name" value="LRR_14"/>
    <property type="match status" value="1"/>
</dbReference>
<dbReference type="SMART" id="SM00220">
    <property type="entry name" value="S_TKc"/>
    <property type="match status" value="1"/>
</dbReference>
<keyword evidence="6" id="KW-0723">Serine/threonine-protein kinase</keyword>
<evidence type="ECO:0000256" key="16">
    <source>
        <dbReference type="ARBA" id="ARBA00022989"/>
    </source>
</evidence>
<reference evidence="26" key="1">
    <citation type="journal article" date="2019" name="Toxins">
        <title>Detection of Abrin-Like and Prepropulchellin-Like Toxin Genes and Transcripts Using Whole Genome Sequencing and Full-Length Transcript Sequencing of Abrus precatorius.</title>
        <authorList>
            <person name="Hovde B.T."/>
            <person name="Daligault H.E."/>
            <person name="Hanschen E.R."/>
            <person name="Kunde Y.A."/>
            <person name="Johnson M.B."/>
            <person name="Starkenburg S.R."/>
            <person name="Johnson S.L."/>
        </authorList>
    </citation>
    <scope>NUCLEOTIDE SEQUENCE [LARGE SCALE GENOMIC DNA]</scope>
</reference>
<dbReference type="GO" id="GO:0004674">
    <property type="term" value="F:protein serine/threonine kinase activity"/>
    <property type="evidence" value="ECO:0007669"/>
    <property type="project" value="UniProtKB-KW"/>
</dbReference>
<feature type="chain" id="PRO_5034216032" description="non-specific serine/threonine protein kinase" evidence="24">
    <location>
        <begin position="34"/>
        <end position="1038"/>
    </location>
</feature>
<dbReference type="InterPro" id="IPR003591">
    <property type="entry name" value="Leu-rich_rpt_typical-subtyp"/>
</dbReference>
<dbReference type="InterPro" id="IPR011009">
    <property type="entry name" value="Kinase-like_dom_sf"/>
</dbReference>
<proteinExistence type="inferred from homology"/>
<dbReference type="RefSeq" id="XP_027348454.1">
    <property type="nucleotide sequence ID" value="XM_027492653.1"/>
</dbReference>
<evidence type="ECO:0000256" key="19">
    <source>
        <dbReference type="ARBA" id="ARBA00023180"/>
    </source>
</evidence>
<keyword evidence="8" id="KW-0433">Leucine-rich repeat</keyword>
<dbReference type="GeneID" id="113860022"/>
<keyword evidence="18" id="KW-0675">Receptor</keyword>
<accession>A0A8B8L1D7</accession>
<dbReference type="SUPFAM" id="SSF56112">
    <property type="entry name" value="Protein kinase-like (PK-like)"/>
    <property type="match status" value="1"/>
</dbReference>
<keyword evidence="13 22" id="KW-0547">Nucleotide-binding</keyword>
<evidence type="ECO:0000256" key="22">
    <source>
        <dbReference type="PROSITE-ProRule" id="PRU10141"/>
    </source>
</evidence>
<dbReference type="FunFam" id="3.80.10.10:FF:000842">
    <property type="entry name" value="Receptor protein kinase CLAVATA1"/>
    <property type="match status" value="1"/>
</dbReference>
<dbReference type="GO" id="GO:0005886">
    <property type="term" value="C:plasma membrane"/>
    <property type="evidence" value="ECO:0007669"/>
    <property type="project" value="UniProtKB-SubCell"/>
</dbReference>
<dbReference type="KEGG" id="aprc:113860022"/>
<dbReference type="EC" id="2.7.11.1" evidence="4"/>
<evidence type="ECO:0000256" key="6">
    <source>
        <dbReference type="ARBA" id="ARBA00022527"/>
    </source>
</evidence>
<evidence type="ECO:0000256" key="17">
    <source>
        <dbReference type="ARBA" id="ARBA00023136"/>
    </source>
</evidence>
<name>A0A8B8L1D7_ABRPR</name>
<evidence type="ECO:0000313" key="26">
    <source>
        <dbReference type="Proteomes" id="UP000694853"/>
    </source>
</evidence>
<dbReference type="FunFam" id="3.80.10.10:FF:001655">
    <property type="entry name" value="Putative leucine-rich repeat receptor-like protein kinase family protein"/>
    <property type="match status" value="1"/>
</dbReference>
<evidence type="ECO:0000256" key="13">
    <source>
        <dbReference type="ARBA" id="ARBA00022741"/>
    </source>
</evidence>
<dbReference type="InterPro" id="IPR000719">
    <property type="entry name" value="Prot_kinase_dom"/>
</dbReference>
<evidence type="ECO:0000313" key="27">
    <source>
        <dbReference type="RefSeq" id="XP_027348454.1"/>
    </source>
</evidence>
<gene>
    <name evidence="27" type="primary">LOC113860022</name>
</gene>
<dbReference type="FunFam" id="3.80.10.10:FF:000317">
    <property type="entry name" value="Inactive leucine-rich repeat receptor-like protein kinase"/>
    <property type="match status" value="1"/>
</dbReference>
<keyword evidence="11 24" id="KW-0732">Signal</keyword>
<feature type="binding site" evidence="22">
    <location>
        <position position="743"/>
    </location>
    <ligand>
        <name>ATP</name>
        <dbReference type="ChEBI" id="CHEBI:30616"/>
    </ligand>
</feature>
<dbReference type="PROSITE" id="PS00107">
    <property type="entry name" value="PROTEIN_KINASE_ATP"/>
    <property type="match status" value="1"/>
</dbReference>
<dbReference type="SUPFAM" id="SSF52058">
    <property type="entry name" value="L domain-like"/>
    <property type="match status" value="2"/>
</dbReference>
<dbReference type="InterPro" id="IPR055414">
    <property type="entry name" value="LRR_R13L4/SHOC2-like"/>
</dbReference>
<dbReference type="GO" id="GO:0005524">
    <property type="term" value="F:ATP binding"/>
    <property type="evidence" value="ECO:0007669"/>
    <property type="project" value="UniProtKB-UniRule"/>
</dbReference>
<evidence type="ECO:0000256" key="15">
    <source>
        <dbReference type="ARBA" id="ARBA00022840"/>
    </source>
</evidence>
<evidence type="ECO:0000256" key="14">
    <source>
        <dbReference type="ARBA" id="ARBA00022777"/>
    </source>
</evidence>
<dbReference type="InterPro" id="IPR008271">
    <property type="entry name" value="Ser/Thr_kinase_AS"/>
</dbReference>
<keyword evidence="15 22" id="KW-0067">ATP-binding</keyword>
<dbReference type="FunFam" id="1.10.510.10:FF:000358">
    <property type="entry name" value="Putative leucine-rich repeat receptor-like serine/threonine-protein kinase"/>
    <property type="match status" value="1"/>
</dbReference>
<dbReference type="Pfam" id="PF00560">
    <property type="entry name" value="LRR_1"/>
    <property type="match status" value="2"/>
</dbReference>
<sequence>MHAIQTKEANMPLFSQPLLHFALLIILLPFSLHNHDLVGASSATLSITTDTEALISLKSQLSNDTLNPLSSWNQSSSPCKNWTGVLCDKLGQRVTSLDLSGLGLSGQLTAYIGNLSFLESLQLQNNQLTGVIPHQISNLFSLRVLNMSSNLFEGNLPSNITNLNQLQILDLSSNKIVSNIPEDISSLKRLEVLKLGRNSLYGAIPASLGNISSLKNISFGTNTLSGLIPSELGRLHNLIELDLTLNNLTGTVPPSIYNLSSLLNLALAANSLWGEIPHDVGHKLPKLLVFNFCFNKFTGRIPGSLHNLTNIRIIRMASNLLEGTVPPGLGNLPFLHMYNIGYNRIVSSGVRGLDFITSLTNSTHLNFLAIDGNMLEGVIPETIGNLSKELSKLYMGENRFNGSIPSSIGRLNGLRLLNLSYNSISGKIPHELGQLEQLQELCLAGNKISGSIPNSLGNLLKLNQIDLSRNQLVGRIPISFGNFQNLLYMDLSSNKLNGSIPIEILNLPTLSSALNLSMNFLSGQIPQVGKLISVASVDLSSNQLFGDIPGSFSNCLSLEKLILARNLLSGPIPKTLGDVRGLETLDLSSNRLSGSIPDALQNLHILMLLNLSYNDLEGIIPSGGVFKNLSAVHFEGNRKLCLHFACVPHGQGRTNVKLYIIIAIVVALILCLTIGFLLYIKKRKVKVTTAAASEQLKPQVQMISYDELRLATEEFGQENLIGVGSFGSVYKGHLSHGNTVAVKVLDPLRTGSLNSFFAECEAMRNARHRNLVKLITSCSSIDFKNNDFLALVYEYLCNGSLEDWIKGRRKHENGNGLSLMERLNIAIDAACALDYLHNDSEIPIVHCDLKPSNILLDKDMTAKVGDFGLARLLIQRPSNQVSISSTRVLRGSIGYIPPEYGWGEKPSTSGDVYSFGIVLLELFTGKSPTDEYFTGGLSIRRWVQSAFKEKSVQVIDPQLLSLIYNGDTAMGPNLQLHWVDAIVGVAISCTAENPDDRMGIRDAFRQLKAAKDSLLKLSDIKSPTAAAATKRYFLVSVK</sequence>
<keyword evidence="19" id="KW-0325">Glycoprotein</keyword>
<dbReference type="Pfam" id="PF08263">
    <property type="entry name" value="LRRNT_2"/>
    <property type="match status" value="1"/>
</dbReference>
<evidence type="ECO:0000256" key="4">
    <source>
        <dbReference type="ARBA" id="ARBA00012513"/>
    </source>
</evidence>
<keyword evidence="5" id="KW-1003">Cell membrane</keyword>
<protein>
    <recommendedName>
        <fullName evidence="4">non-specific serine/threonine protein kinase</fullName>
        <ecNumber evidence="4">2.7.11.1</ecNumber>
    </recommendedName>
</protein>
<evidence type="ECO:0000256" key="3">
    <source>
        <dbReference type="ARBA" id="ARBA00008684"/>
    </source>
</evidence>
<dbReference type="PROSITE" id="PS00108">
    <property type="entry name" value="PROTEIN_KINASE_ST"/>
    <property type="match status" value="1"/>
</dbReference>
<dbReference type="CDD" id="cd14066">
    <property type="entry name" value="STKc_IRAK"/>
    <property type="match status" value="1"/>
</dbReference>
<evidence type="ECO:0000256" key="11">
    <source>
        <dbReference type="ARBA" id="ARBA00022729"/>
    </source>
</evidence>
<reference evidence="27" key="2">
    <citation type="submission" date="2025-08" db="UniProtKB">
        <authorList>
            <consortium name="RefSeq"/>
        </authorList>
    </citation>
    <scope>IDENTIFICATION</scope>
    <source>
        <tissue evidence="27">Young leaves</tissue>
    </source>
</reference>
<comment type="catalytic activity">
    <reaction evidence="20">
        <text>L-threonyl-[protein] + ATP = O-phospho-L-threonyl-[protein] + ADP + H(+)</text>
        <dbReference type="Rhea" id="RHEA:46608"/>
        <dbReference type="Rhea" id="RHEA-COMP:11060"/>
        <dbReference type="Rhea" id="RHEA-COMP:11605"/>
        <dbReference type="ChEBI" id="CHEBI:15378"/>
        <dbReference type="ChEBI" id="CHEBI:30013"/>
        <dbReference type="ChEBI" id="CHEBI:30616"/>
        <dbReference type="ChEBI" id="CHEBI:61977"/>
        <dbReference type="ChEBI" id="CHEBI:456216"/>
        <dbReference type="EC" id="2.7.11.1"/>
    </reaction>
</comment>
<evidence type="ECO:0000256" key="12">
    <source>
        <dbReference type="ARBA" id="ARBA00022737"/>
    </source>
</evidence>
<dbReference type="Gene3D" id="3.80.10.10">
    <property type="entry name" value="Ribonuclease Inhibitor"/>
    <property type="match status" value="3"/>
</dbReference>
<dbReference type="SMART" id="SM00369">
    <property type="entry name" value="LRR_TYP"/>
    <property type="match status" value="7"/>
</dbReference>
<comment type="catalytic activity">
    <reaction evidence="21">
        <text>L-seryl-[protein] + ATP = O-phospho-L-seryl-[protein] + ADP + H(+)</text>
        <dbReference type="Rhea" id="RHEA:17989"/>
        <dbReference type="Rhea" id="RHEA-COMP:9863"/>
        <dbReference type="Rhea" id="RHEA-COMP:11604"/>
        <dbReference type="ChEBI" id="CHEBI:15378"/>
        <dbReference type="ChEBI" id="CHEBI:29999"/>
        <dbReference type="ChEBI" id="CHEBI:30616"/>
        <dbReference type="ChEBI" id="CHEBI:83421"/>
        <dbReference type="ChEBI" id="CHEBI:456216"/>
        <dbReference type="EC" id="2.7.11.1"/>
    </reaction>
</comment>
<dbReference type="InterPro" id="IPR032675">
    <property type="entry name" value="LRR_dom_sf"/>
</dbReference>
<organism evidence="26 27">
    <name type="scientific">Abrus precatorius</name>
    <name type="common">Indian licorice</name>
    <name type="synonym">Glycine abrus</name>
    <dbReference type="NCBI Taxonomy" id="3816"/>
    <lineage>
        <taxon>Eukaryota</taxon>
        <taxon>Viridiplantae</taxon>
        <taxon>Streptophyta</taxon>
        <taxon>Embryophyta</taxon>
        <taxon>Tracheophyta</taxon>
        <taxon>Spermatophyta</taxon>
        <taxon>Magnoliopsida</taxon>
        <taxon>eudicotyledons</taxon>
        <taxon>Gunneridae</taxon>
        <taxon>Pentapetalae</taxon>
        <taxon>rosids</taxon>
        <taxon>fabids</taxon>
        <taxon>Fabales</taxon>
        <taxon>Fabaceae</taxon>
        <taxon>Papilionoideae</taxon>
        <taxon>50 kb inversion clade</taxon>
        <taxon>NPAAA clade</taxon>
        <taxon>indigoferoid/millettioid clade</taxon>
        <taxon>Abreae</taxon>
        <taxon>Abrus</taxon>
    </lineage>
</organism>
<keyword evidence="16 23" id="KW-1133">Transmembrane helix</keyword>
<evidence type="ECO:0000256" key="24">
    <source>
        <dbReference type="SAM" id="SignalP"/>
    </source>
</evidence>
<dbReference type="PANTHER" id="PTHR48053">
    <property type="entry name" value="LEUCINE RICH REPEAT FAMILY PROTEIN, EXPRESSED"/>
    <property type="match status" value="1"/>
</dbReference>
<feature type="domain" description="Protein kinase" evidence="25">
    <location>
        <begin position="715"/>
        <end position="1015"/>
    </location>
</feature>
<evidence type="ECO:0000256" key="5">
    <source>
        <dbReference type="ARBA" id="ARBA00022475"/>
    </source>
</evidence>
<dbReference type="Pfam" id="PF00069">
    <property type="entry name" value="Pkinase"/>
    <property type="match status" value="1"/>
</dbReference>
<evidence type="ECO:0000256" key="9">
    <source>
        <dbReference type="ARBA" id="ARBA00022679"/>
    </source>
</evidence>
<evidence type="ECO:0000256" key="1">
    <source>
        <dbReference type="ARBA" id="ARBA00004162"/>
    </source>
</evidence>
<comment type="subcellular location">
    <subcellularLocation>
        <location evidence="1">Cell membrane</location>
        <topology evidence="1">Single-pass membrane protein</topology>
    </subcellularLocation>
    <subcellularLocation>
        <location evidence="2">Membrane</location>
        <topology evidence="2">Single-pass type I membrane protein</topology>
    </subcellularLocation>
</comment>
<dbReference type="SMART" id="SM00365">
    <property type="entry name" value="LRR_SD22"/>
    <property type="match status" value="6"/>
</dbReference>
<evidence type="ECO:0000256" key="18">
    <source>
        <dbReference type="ARBA" id="ARBA00023170"/>
    </source>
</evidence>
<evidence type="ECO:0000256" key="7">
    <source>
        <dbReference type="ARBA" id="ARBA00022553"/>
    </source>
</evidence>
<comment type="similarity">
    <text evidence="3">Belongs to the protein kinase superfamily. Ser/Thr protein kinase family.</text>
</comment>
<evidence type="ECO:0000256" key="23">
    <source>
        <dbReference type="SAM" id="Phobius"/>
    </source>
</evidence>
<keyword evidence="12" id="KW-0677">Repeat</keyword>
<keyword evidence="17 23" id="KW-0472">Membrane</keyword>
<evidence type="ECO:0000256" key="2">
    <source>
        <dbReference type="ARBA" id="ARBA00004479"/>
    </source>
</evidence>
<dbReference type="FunFam" id="3.30.200.20:FF:000432">
    <property type="entry name" value="LRR receptor-like serine/threonine-protein kinase EFR"/>
    <property type="match status" value="1"/>
</dbReference>
<evidence type="ECO:0000259" key="25">
    <source>
        <dbReference type="PROSITE" id="PS50011"/>
    </source>
</evidence>
<dbReference type="InterPro" id="IPR001611">
    <property type="entry name" value="Leu-rich_rpt"/>
</dbReference>
<keyword evidence="9" id="KW-0808">Transferase</keyword>
<keyword evidence="10 23" id="KW-0812">Transmembrane</keyword>
<dbReference type="Proteomes" id="UP000694853">
    <property type="component" value="Unplaced"/>
</dbReference>
<dbReference type="InterPro" id="IPR017441">
    <property type="entry name" value="Protein_kinase_ATP_BS"/>
</dbReference>
<evidence type="ECO:0000256" key="10">
    <source>
        <dbReference type="ARBA" id="ARBA00022692"/>
    </source>
</evidence>
<evidence type="ECO:0000256" key="21">
    <source>
        <dbReference type="ARBA" id="ARBA00048679"/>
    </source>
</evidence>
<keyword evidence="26" id="KW-1185">Reference proteome</keyword>
<dbReference type="InterPro" id="IPR013210">
    <property type="entry name" value="LRR_N_plant-typ"/>
</dbReference>
<dbReference type="PROSITE" id="PS51450">
    <property type="entry name" value="LRR"/>
    <property type="match status" value="2"/>
</dbReference>
<keyword evidence="14" id="KW-0418">Kinase</keyword>
<dbReference type="InterPro" id="IPR051716">
    <property type="entry name" value="Plant_RL_S/T_kinase"/>
</dbReference>
<dbReference type="Gene3D" id="3.30.200.20">
    <property type="entry name" value="Phosphorylase Kinase, domain 1"/>
    <property type="match status" value="1"/>
</dbReference>
<evidence type="ECO:0000256" key="8">
    <source>
        <dbReference type="ARBA" id="ARBA00022614"/>
    </source>
</evidence>
<evidence type="ECO:0000256" key="20">
    <source>
        <dbReference type="ARBA" id="ARBA00047899"/>
    </source>
</evidence>
<dbReference type="OrthoDB" id="676979at2759"/>
<feature type="signal peptide" evidence="24">
    <location>
        <begin position="1"/>
        <end position="33"/>
    </location>
</feature>
<dbReference type="Gene3D" id="1.10.510.10">
    <property type="entry name" value="Transferase(Phosphotransferase) domain 1"/>
    <property type="match status" value="1"/>
</dbReference>